<dbReference type="EMBL" id="JAJNAG010000063">
    <property type="protein sequence ID" value="MCD1127586.1"/>
    <property type="molecule type" value="Genomic_DNA"/>
</dbReference>
<evidence type="ECO:0000259" key="6">
    <source>
        <dbReference type="PROSITE" id="PS50249"/>
    </source>
</evidence>
<protein>
    <submittedName>
        <fullName evidence="7">DNA repair protein RadC</fullName>
    </submittedName>
</protein>
<comment type="caution">
    <text evidence="7">The sequence shown here is derived from an EMBL/GenBank/DDBJ whole genome shotgun (WGS) entry which is preliminary data.</text>
</comment>
<evidence type="ECO:0000256" key="5">
    <source>
        <dbReference type="ARBA" id="ARBA00023049"/>
    </source>
</evidence>
<keyword evidence="1" id="KW-0645">Protease</keyword>
<dbReference type="SUPFAM" id="SSF102712">
    <property type="entry name" value="JAB1/MPN domain"/>
    <property type="match status" value="1"/>
</dbReference>
<reference evidence="7" key="1">
    <citation type="submission" date="2021-11" db="EMBL/GenBank/DDBJ databases">
        <title>Jinshanibacter sp. isolated from one year old Eriocheir sinensis.</title>
        <authorList>
            <person name="Li J.-Y."/>
            <person name="He W."/>
            <person name="Gao T.-H."/>
        </authorList>
    </citation>
    <scope>NUCLEOTIDE SEQUENCE</scope>
    <source>
        <strain evidence="7">LJY008</strain>
    </source>
</reference>
<keyword evidence="8" id="KW-1185">Reference proteome</keyword>
<keyword evidence="3" id="KW-0378">Hydrolase</keyword>
<dbReference type="GO" id="GO:0008237">
    <property type="term" value="F:metallopeptidase activity"/>
    <property type="evidence" value="ECO:0007669"/>
    <property type="project" value="UniProtKB-KW"/>
</dbReference>
<dbReference type="PROSITE" id="PS50249">
    <property type="entry name" value="MPN"/>
    <property type="match status" value="1"/>
</dbReference>
<dbReference type="Gene3D" id="3.40.140.10">
    <property type="entry name" value="Cytidine Deaminase, domain 2"/>
    <property type="match status" value="1"/>
</dbReference>
<dbReference type="PANTHER" id="PTHR30471:SF3">
    <property type="entry name" value="UPF0758 PROTEIN YEES-RELATED"/>
    <property type="match status" value="1"/>
</dbReference>
<dbReference type="GO" id="GO:0006508">
    <property type="term" value="P:proteolysis"/>
    <property type="evidence" value="ECO:0007669"/>
    <property type="project" value="UniProtKB-KW"/>
</dbReference>
<dbReference type="InterPro" id="IPR037518">
    <property type="entry name" value="MPN"/>
</dbReference>
<organism evidence="7 8">
    <name type="scientific">Limnobaculum eriocheiris</name>
    <dbReference type="NCBI Taxonomy" id="2897391"/>
    <lineage>
        <taxon>Bacteria</taxon>
        <taxon>Pseudomonadati</taxon>
        <taxon>Pseudomonadota</taxon>
        <taxon>Gammaproteobacteria</taxon>
        <taxon>Enterobacterales</taxon>
        <taxon>Budviciaceae</taxon>
        <taxon>Limnobaculum</taxon>
    </lineage>
</organism>
<evidence type="ECO:0000256" key="2">
    <source>
        <dbReference type="ARBA" id="ARBA00022723"/>
    </source>
</evidence>
<dbReference type="Proteomes" id="UP001139171">
    <property type="component" value="Unassembled WGS sequence"/>
</dbReference>
<proteinExistence type="predicted"/>
<dbReference type="GO" id="GO:0046872">
    <property type="term" value="F:metal ion binding"/>
    <property type="evidence" value="ECO:0007669"/>
    <property type="project" value="UniProtKB-KW"/>
</dbReference>
<evidence type="ECO:0000256" key="1">
    <source>
        <dbReference type="ARBA" id="ARBA00022670"/>
    </source>
</evidence>
<dbReference type="NCBIfam" id="TIGR00608">
    <property type="entry name" value="radc"/>
    <property type="match status" value="1"/>
</dbReference>
<evidence type="ECO:0000313" key="8">
    <source>
        <dbReference type="Proteomes" id="UP001139171"/>
    </source>
</evidence>
<evidence type="ECO:0000256" key="3">
    <source>
        <dbReference type="ARBA" id="ARBA00022801"/>
    </source>
</evidence>
<evidence type="ECO:0000313" key="7">
    <source>
        <dbReference type="EMBL" id="MCD1127586.1"/>
    </source>
</evidence>
<accession>A0A9X1MXU2</accession>
<gene>
    <name evidence="7" type="primary">radC</name>
    <name evidence="7" type="ORF">LPW36_16570</name>
</gene>
<dbReference type="Pfam" id="PF04002">
    <property type="entry name" value="RadC"/>
    <property type="match status" value="1"/>
</dbReference>
<keyword evidence="4" id="KW-0862">Zinc</keyword>
<dbReference type="InterPro" id="IPR001405">
    <property type="entry name" value="UPF0758"/>
</dbReference>
<sequence>MVKPVFVILFPPIIESTTMQDKVREKRIINMALQLLEKQIKVRPYSFTSSTQTRDYLRLQLERLEKEVFMVLYLDNQHRLISSDITAIGTISEASVYPREIVKESLTFNAAAVILAHNHPSGVAEPSQADRALTNKLKEILSLVEIKLLDHFVVGHGELVSFAERGWL</sequence>
<dbReference type="InterPro" id="IPR025657">
    <property type="entry name" value="RadC_JAB"/>
</dbReference>
<dbReference type="RefSeq" id="WP_230611604.1">
    <property type="nucleotide sequence ID" value="NZ_JAJNAG010000063.1"/>
</dbReference>
<keyword evidence="2" id="KW-0479">Metal-binding</keyword>
<keyword evidence="5" id="KW-0482">Metalloprotease</keyword>
<dbReference type="PROSITE" id="PS01302">
    <property type="entry name" value="UPF0758"/>
    <property type="match status" value="1"/>
</dbReference>
<feature type="domain" description="MPN" evidence="6">
    <location>
        <begin position="46"/>
        <end position="168"/>
    </location>
</feature>
<dbReference type="InterPro" id="IPR020891">
    <property type="entry name" value="UPF0758_CS"/>
</dbReference>
<evidence type="ECO:0000256" key="4">
    <source>
        <dbReference type="ARBA" id="ARBA00022833"/>
    </source>
</evidence>
<dbReference type="PANTHER" id="PTHR30471">
    <property type="entry name" value="DNA REPAIR PROTEIN RADC"/>
    <property type="match status" value="1"/>
</dbReference>
<dbReference type="AlphaFoldDB" id="A0A9X1MXU2"/>
<name>A0A9X1MXU2_9GAMM</name>
<dbReference type="CDD" id="cd08071">
    <property type="entry name" value="MPN_DUF2466"/>
    <property type="match status" value="1"/>
</dbReference>